<evidence type="ECO:0000256" key="3">
    <source>
        <dbReference type="ARBA" id="ARBA00022692"/>
    </source>
</evidence>
<feature type="transmembrane region" description="Helical" evidence="6">
    <location>
        <begin position="144"/>
        <end position="162"/>
    </location>
</feature>
<dbReference type="CDD" id="cd06581">
    <property type="entry name" value="TM_PBP1_LivM_like"/>
    <property type="match status" value="1"/>
</dbReference>
<evidence type="ECO:0000256" key="6">
    <source>
        <dbReference type="SAM" id="Phobius"/>
    </source>
</evidence>
<dbReference type="Pfam" id="PF02653">
    <property type="entry name" value="BPD_transp_2"/>
    <property type="match status" value="1"/>
</dbReference>
<keyword evidence="3 6" id="KW-0812">Transmembrane</keyword>
<protein>
    <submittedName>
        <fullName evidence="7">Amino acid/amide ABC transporter membrane protein 2 (HAAT family)</fullName>
    </submittedName>
</protein>
<comment type="caution">
    <text evidence="7">The sequence shown here is derived from an EMBL/GenBank/DDBJ whole genome shotgun (WGS) entry which is preliminary data.</text>
</comment>
<keyword evidence="2" id="KW-1003">Cell membrane</keyword>
<feature type="transmembrane region" description="Helical" evidence="6">
    <location>
        <begin position="292"/>
        <end position="319"/>
    </location>
</feature>
<comment type="subcellular location">
    <subcellularLocation>
        <location evidence="1">Cell membrane</location>
        <topology evidence="1">Multi-pass membrane protein</topology>
    </subcellularLocation>
</comment>
<feature type="transmembrane region" description="Helical" evidence="6">
    <location>
        <begin position="257"/>
        <end position="280"/>
    </location>
</feature>
<feature type="transmembrane region" description="Helical" evidence="6">
    <location>
        <begin position="23"/>
        <end position="49"/>
    </location>
</feature>
<dbReference type="RefSeq" id="WP_112173209.1">
    <property type="nucleotide sequence ID" value="NZ_QEOB01000060.1"/>
</dbReference>
<feature type="transmembrane region" description="Helical" evidence="6">
    <location>
        <begin position="117"/>
        <end position="137"/>
    </location>
</feature>
<evidence type="ECO:0000256" key="2">
    <source>
        <dbReference type="ARBA" id="ARBA00022475"/>
    </source>
</evidence>
<sequence>MTSIQPIEPSTTLIPEKNTTKTLAVGVVTAIVVAALPFVVGAAGGNYWVRVLDFAMLYVMLALGLNVVVGFAGLLDLGYIAFYAVGAYTAALLTSPHLTTQFAWIASMFPGGLHTPYWIVVPCAMALAALAGILLGAPTLRLRGDYLAIVTLGFGEIVRIFMNNLDRPVNITNGPQGITGVAPLHVAGFNLAQPHEVFGFTFTSVYMYYYVFVICALLVIWVCTRLQHSRIGRAWAAIREDEIAAKAMGINTRNVKLLAFAMGASFGGLSGAMFGAFQGFVSPESFTFWESVVVLACVVLGGMGHIPGVILGAVLLAIFPEFLRSTMGPLQHALFGHEIVDTEVIRQLLYGLAMVVIMLYRSEGLWPAAKHEDKIAKIAKRASKKPIRA</sequence>
<dbReference type="InterPro" id="IPR001851">
    <property type="entry name" value="ABC_transp_permease"/>
</dbReference>
<name>A0ABX5K5I9_9BURK</name>
<feature type="transmembrane region" description="Helical" evidence="6">
    <location>
        <begin position="206"/>
        <end position="224"/>
    </location>
</feature>
<feature type="transmembrane region" description="Helical" evidence="6">
    <location>
        <begin position="55"/>
        <end position="75"/>
    </location>
</feature>
<evidence type="ECO:0000256" key="5">
    <source>
        <dbReference type="ARBA" id="ARBA00023136"/>
    </source>
</evidence>
<dbReference type="EMBL" id="QEOB01000060">
    <property type="protein sequence ID" value="PVX59446.1"/>
    <property type="molecule type" value="Genomic_DNA"/>
</dbReference>
<evidence type="ECO:0000256" key="4">
    <source>
        <dbReference type="ARBA" id="ARBA00022989"/>
    </source>
</evidence>
<proteinExistence type="predicted"/>
<gene>
    <name evidence="7" type="ORF">C7402_1602</name>
</gene>
<keyword evidence="8" id="KW-1185">Reference proteome</keyword>
<evidence type="ECO:0000256" key="1">
    <source>
        <dbReference type="ARBA" id="ARBA00004651"/>
    </source>
</evidence>
<organism evidence="7 8">
    <name type="scientific">Paraburkholderia unamae</name>
    <dbReference type="NCBI Taxonomy" id="219649"/>
    <lineage>
        <taxon>Bacteria</taxon>
        <taxon>Pseudomonadati</taxon>
        <taxon>Pseudomonadota</taxon>
        <taxon>Betaproteobacteria</taxon>
        <taxon>Burkholderiales</taxon>
        <taxon>Burkholderiaceae</taxon>
        <taxon>Paraburkholderia</taxon>
    </lineage>
</organism>
<dbReference type="PANTHER" id="PTHR30482:SF10">
    <property type="entry name" value="HIGH-AFFINITY BRANCHED-CHAIN AMINO ACID TRANSPORT PROTEIN BRAE"/>
    <property type="match status" value="1"/>
</dbReference>
<dbReference type="InterPro" id="IPR043428">
    <property type="entry name" value="LivM-like"/>
</dbReference>
<evidence type="ECO:0000313" key="8">
    <source>
        <dbReference type="Proteomes" id="UP000245712"/>
    </source>
</evidence>
<accession>A0ABX5K5I9</accession>
<dbReference type="PANTHER" id="PTHR30482">
    <property type="entry name" value="HIGH-AFFINITY BRANCHED-CHAIN AMINO ACID TRANSPORT SYSTEM PERMEASE"/>
    <property type="match status" value="1"/>
</dbReference>
<feature type="transmembrane region" description="Helical" evidence="6">
    <location>
        <begin position="82"/>
        <end position="105"/>
    </location>
</feature>
<evidence type="ECO:0000313" key="7">
    <source>
        <dbReference type="EMBL" id="PVX59446.1"/>
    </source>
</evidence>
<keyword evidence="4 6" id="KW-1133">Transmembrane helix</keyword>
<dbReference type="Proteomes" id="UP000245712">
    <property type="component" value="Unassembled WGS sequence"/>
</dbReference>
<reference evidence="7 8" key="1">
    <citation type="submission" date="2018-05" db="EMBL/GenBank/DDBJ databases">
        <title>Genomic Encyclopedia of Type Strains, Phase IV (KMG-V): Genome sequencing to study the core and pangenomes of soil and plant-associated prokaryotes.</title>
        <authorList>
            <person name="Whitman W."/>
        </authorList>
    </citation>
    <scope>NUCLEOTIDE SEQUENCE [LARGE SCALE GENOMIC DNA]</scope>
    <source>
        <strain evidence="7 8">SCZa-39</strain>
    </source>
</reference>
<keyword evidence="5 6" id="KW-0472">Membrane</keyword>